<feature type="region of interest" description="Disordered" evidence="3">
    <location>
        <begin position="663"/>
        <end position="683"/>
    </location>
</feature>
<accession>A0A131ZZN4</accession>
<keyword evidence="4" id="KW-1133">Transmembrane helix</keyword>
<evidence type="ECO:0000313" key="5">
    <source>
        <dbReference type="EMBL" id="KPM03580.1"/>
    </source>
</evidence>
<dbReference type="SMART" id="SM00365">
    <property type="entry name" value="LRR_SD22"/>
    <property type="match status" value="10"/>
</dbReference>
<evidence type="ECO:0000256" key="3">
    <source>
        <dbReference type="SAM" id="MobiDB-lite"/>
    </source>
</evidence>
<evidence type="ECO:0000256" key="2">
    <source>
        <dbReference type="ARBA" id="ARBA00022737"/>
    </source>
</evidence>
<sequence>MIKIRNFCDFHCLISILFRFSPLIFILFLFISIQTGRFIEWHQPLIGPSVLYWNIHSLLILFSLLSFNRDYFTIDCKQIYCDFNNLCLCQNYSQHYFDITCVNVPMDSFPNLTELSIRDQRYRHLYRVRIIGSKHLTRIEAGHFDNIMTLASLSITKTRLIHIDPQTFIMTPISSTLTSLDLSYGNLYEIPFEAIEPLNELRWLSLKGNQIESIQNSMIHSNKLQNDRNHHRSSQGIMTNKSISNNIGLKSLKTLLLNENQLVLIEDRSFRNFPSLELINFDHNMIERIEGDPFPSNLKSLYLSNCLLRKIPFESIQNLPLLELLQLKGNLINHLSPFKLSVRRIQLIDLSHNLITRIPEDLFANFNGQPTSFNFDTINTNTINRSRNGTKNNAREDGEQQNNSNSMDSTIYNFDFHYENGMNESATNHRSSIDWRLPSSSLRIDQLYLDFNFIQSLPNGVFRGVLIHKLSISNNRLTSSQIDPETFQGPTEFGLKVLDFNYNLIDGYPIALKSLRSLQRLSLRNNRIDRIDSDAFERCTSTLENLDLSQNLFEEIPSKALNRLKNLIKLNMHDNVIQSVNKNSLEGWCRKLKSLTLSKNGLVHLDPDAFHQCNQLSELRLGGNKFLHLQANLFDANNLSKLQLLDLSSLRKVDWIEQSGNNRHHANHFDEENKYNSNGNKRSKNQLNLIANNQSEESLYEKNILSQLKWLQFDFNRIEKIPPEMIRLFPRIKHLDLQNNLIKTIENDDFKGLNNLTSIILSNNNIRVLRTSSFENLKQLESLTLHFNRIKTIQTHSFNRLPRLQSLVLSKNQINYLWPDSFYNLSTQSRSLTLMLDDNRIQCFSVDCLRNIFLRNNLEKAHPQQNRSTQFVQDFSLYLNISHNRIKTFENCSNYWTFSQRRNRKNFEHTFNQHHHHHRHQQSSRSRIEISVLDLSHNQIENFQREFFDEFCSNTLSLLINNNLIRSLPLKLFIQCKRLQTLSLNYNLIQNVRNDLDFISDETNTNDDDMIGLNKSNSNDRDRIIKHFSIQSLSLHHNSIVNLQGFAEIFDRSLRLKILNLDHNKIESLPFDIFHRTSLISLSISSNLLESLDSSGDLNDKCFGISGSLKYLDLSKNLLSSLPKRILHCQNLIELILSENRIYLIDTILMRPLSRLLINLQRLELNQNPIDFNHFDRKIRADFDFLNNNSMLLVLNLNHLNLVRLQELNLPYLHTLDLSWNNLNSIHNRIFSQTRNIRSLNLASNRLNEIPKNIWKYITRLQHLNLCDNPIDVLDSSSFAGLKFLRFLDIRGLNLQFIDSRIFIYQSQISTLKISTYPQIRSYRLQDILAKTDSLKTIVVDVQESILSHQIQWAFGGKLRELSQMHFKVVSNQLSGIILDNNPLICDCNLLWFSRWMREIFTEMKSINVEAAIHAKSTLSLSKCNRSCTDESKKTKKSNDDFDEDNYDYYFDDDSDEDDQNQNSNSHLDHNNRTISLISIIDLRKEDLCHSCAINSWNSIASSSKTSSSESLLIWKTSETLVYYKYYYYSIILLLSIEIIQILSFVSKEIVLQMLRIKCQIFL</sequence>
<feature type="transmembrane region" description="Helical" evidence="4">
    <location>
        <begin position="13"/>
        <end position="33"/>
    </location>
</feature>
<dbReference type="InterPro" id="IPR001611">
    <property type="entry name" value="Leu-rich_rpt"/>
</dbReference>
<dbReference type="VEuPathDB" id="VectorBase:SSCA002274"/>
<dbReference type="PANTHER" id="PTHR24369:SF211">
    <property type="entry name" value="LEUCINE-RICH REPEAT-CONTAINING PROTEIN 15-LIKE"/>
    <property type="match status" value="1"/>
</dbReference>
<dbReference type="InterPro" id="IPR032675">
    <property type="entry name" value="LRR_dom_sf"/>
</dbReference>
<evidence type="ECO:0000256" key="1">
    <source>
        <dbReference type="ARBA" id="ARBA00022614"/>
    </source>
</evidence>
<dbReference type="SMART" id="SM00369">
    <property type="entry name" value="LRR_TYP"/>
    <property type="match status" value="22"/>
</dbReference>
<feature type="region of interest" description="Disordered" evidence="3">
    <location>
        <begin position="384"/>
        <end position="407"/>
    </location>
</feature>
<dbReference type="EMBL" id="JXLN01005493">
    <property type="protein sequence ID" value="KPM03580.1"/>
    <property type="molecule type" value="Genomic_DNA"/>
</dbReference>
<dbReference type="PANTHER" id="PTHR24369">
    <property type="entry name" value="ANTIGEN BSP, PUTATIVE-RELATED"/>
    <property type="match status" value="1"/>
</dbReference>
<dbReference type="GO" id="GO:0005886">
    <property type="term" value="C:plasma membrane"/>
    <property type="evidence" value="ECO:0007669"/>
    <property type="project" value="TreeGrafter"/>
</dbReference>
<dbReference type="OrthoDB" id="10022853at2759"/>
<dbReference type="PROSITE" id="PS51450">
    <property type="entry name" value="LRR"/>
    <property type="match status" value="7"/>
</dbReference>
<dbReference type="Pfam" id="PF00560">
    <property type="entry name" value="LRR_1"/>
    <property type="match status" value="1"/>
</dbReference>
<dbReference type="Gene3D" id="3.80.10.10">
    <property type="entry name" value="Ribonuclease Inhibitor"/>
    <property type="match status" value="9"/>
</dbReference>
<reference evidence="5 6" key="1">
    <citation type="journal article" date="2015" name="Parasit. Vectors">
        <title>Draft genome of the scabies mite.</title>
        <authorList>
            <person name="Rider S.D.Jr."/>
            <person name="Morgan M.S."/>
            <person name="Arlian L.G."/>
        </authorList>
    </citation>
    <scope>NUCLEOTIDE SEQUENCE [LARGE SCALE GENOMIC DNA]</scope>
    <source>
        <strain evidence="5">Arlian Lab</strain>
    </source>
</reference>
<keyword evidence="1" id="KW-0433">Leucine-rich repeat</keyword>
<name>A0A131ZZN4_SARSC</name>
<evidence type="ECO:0000256" key="4">
    <source>
        <dbReference type="SAM" id="Phobius"/>
    </source>
</evidence>
<dbReference type="SUPFAM" id="SSF52058">
    <property type="entry name" value="L domain-like"/>
    <property type="match status" value="4"/>
</dbReference>
<organism evidence="5 6">
    <name type="scientific">Sarcoptes scabiei</name>
    <name type="common">Itch mite</name>
    <name type="synonym">Acarus scabiei</name>
    <dbReference type="NCBI Taxonomy" id="52283"/>
    <lineage>
        <taxon>Eukaryota</taxon>
        <taxon>Metazoa</taxon>
        <taxon>Ecdysozoa</taxon>
        <taxon>Arthropoda</taxon>
        <taxon>Chelicerata</taxon>
        <taxon>Arachnida</taxon>
        <taxon>Acari</taxon>
        <taxon>Acariformes</taxon>
        <taxon>Sarcoptiformes</taxon>
        <taxon>Astigmata</taxon>
        <taxon>Psoroptidia</taxon>
        <taxon>Sarcoptoidea</taxon>
        <taxon>Sarcoptidae</taxon>
        <taxon>Sarcoptinae</taxon>
        <taxon>Sarcoptes</taxon>
    </lineage>
</organism>
<dbReference type="Pfam" id="PF13855">
    <property type="entry name" value="LRR_8"/>
    <property type="match status" value="4"/>
</dbReference>
<keyword evidence="2" id="KW-0677">Repeat</keyword>
<protein>
    <submittedName>
        <fullName evidence="5">Chaoptin-like protein 1</fullName>
    </submittedName>
</protein>
<proteinExistence type="predicted"/>
<evidence type="ECO:0000313" key="6">
    <source>
        <dbReference type="Proteomes" id="UP000616769"/>
    </source>
</evidence>
<dbReference type="Proteomes" id="UP000616769">
    <property type="component" value="Unassembled WGS sequence"/>
</dbReference>
<comment type="caution">
    <text evidence="5">The sequence shown here is derived from an EMBL/GenBank/DDBJ whole genome shotgun (WGS) entry which is preliminary data.</text>
</comment>
<keyword evidence="4" id="KW-0812">Transmembrane</keyword>
<dbReference type="InterPro" id="IPR003591">
    <property type="entry name" value="Leu-rich_rpt_typical-subtyp"/>
</dbReference>
<gene>
    <name evidence="5" type="ORF">QR98_0020130</name>
</gene>
<dbReference type="InterPro" id="IPR050541">
    <property type="entry name" value="LRR_TM_domain-containing"/>
</dbReference>
<keyword evidence="4" id="KW-0472">Membrane</keyword>